<organism evidence="2 3">
    <name type="scientific">Arthrobacter flavus</name>
    <dbReference type="NCBI Taxonomy" id="95172"/>
    <lineage>
        <taxon>Bacteria</taxon>
        <taxon>Bacillati</taxon>
        <taxon>Actinomycetota</taxon>
        <taxon>Actinomycetes</taxon>
        <taxon>Micrococcales</taxon>
        <taxon>Micrococcaceae</taxon>
        <taxon>Arthrobacter</taxon>
    </lineage>
</organism>
<dbReference type="RefSeq" id="WP_343878653.1">
    <property type="nucleotide sequence ID" value="NZ_BAAAIJ010000022.1"/>
</dbReference>
<dbReference type="Proteomes" id="UP001597307">
    <property type="component" value="Unassembled WGS sequence"/>
</dbReference>
<feature type="domain" description="Metallo-beta-lactamase" evidence="1">
    <location>
        <begin position="16"/>
        <end position="204"/>
    </location>
</feature>
<evidence type="ECO:0000259" key="1">
    <source>
        <dbReference type="SMART" id="SM00849"/>
    </source>
</evidence>
<sequence>MRVIAPNCYQLEHSKGAHGYLVSAPGVTAVIDPGMPGGYAALLTELRDAEPVIGPVTHILLTHYDADHTRVAKQLQQTLGVPVWLGAADAAILRGDVPPPTRFRRFLARVFPNAYPAGVAELTGEQTIAEGLTAFPTPGHTPGHFAFQFGEVLFSGDAVAVSRHGELKQFYRLTISDPGQARQTEELLRARIADGGVRWICAGHSAPTKTGIR</sequence>
<dbReference type="PANTHER" id="PTHR42951:SF4">
    <property type="entry name" value="ACYL-COENZYME A THIOESTERASE MBLAC2"/>
    <property type="match status" value="1"/>
</dbReference>
<dbReference type="InterPro" id="IPR050855">
    <property type="entry name" value="NDM-1-like"/>
</dbReference>
<dbReference type="InterPro" id="IPR001279">
    <property type="entry name" value="Metallo-B-lactamas"/>
</dbReference>
<dbReference type="SMART" id="SM00849">
    <property type="entry name" value="Lactamase_B"/>
    <property type="match status" value="1"/>
</dbReference>
<proteinExistence type="predicted"/>
<accession>A0ABW4Q7I3</accession>
<dbReference type="SUPFAM" id="SSF56281">
    <property type="entry name" value="Metallo-hydrolase/oxidoreductase"/>
    <property type="match status" value="1"/>
</dbReference>
<dbReference type="PANTHER" id="PTHR42951">
    <property type="entry name" value="METALLO-BETA-LACTAMASE DOMAIN-CONTAINING"/>
    <property type="match status" value="1"/>
</dbReference>
<dbReference type="Pfam" id="PF00753">
    <property type="entry name" value="Lactamase_B"/>
    <property type="match status" value="1"/>
</dbReference>
<dbReference type="EMBL" id="JBHUGA010000024">
    <property type="protein sequence ID" value="MFD1846671.1"/>
    <property type="molecule type" value="Genomic_DNA"/>
</dbReference>
<keyword evidence="3" id="KW-1185">Reference proteome</keyword>
<comment type="caution">
    <text evidence="2">The sequence shown here is derived from an EMBL/GenBank/DDBJ whole genome shotgun (WGS) entry which is preliminary data.</text>
</comment>
<evidence type="ECO:0000313" key="2">
    <source>
        <dbReference type="EMBL" id="MFD1846671.1"/>
    </source>
</evidence>
<evidence type="ECO:0000313" key="3">
    <source>
        <dbReference type="Proteomes" id="UP001597307"/>
    </source>
</evidence>
<reference evidence="3" key="1">
    <citation type="journal article" date="2019" name="Int. J. Syst. Evol. Microbiol.">
        <title>The Global Catalogue of Microorganisms (GCM) 10K type strain sequencing project: providing services to taxonomists for standard genome sequencing and annotation.</title>
        <authorList>
            <consortium name="The Broad Institute Genomics Platform"/>
            <consortium name="The Broad Institute Genome Sequencing Center for Infectious Disease"/>
            <person name="Wu L."/>
            <person name="Ma J."/>
        </authorList>
    </citation>
    <scope>NUCLEOTIDE SEQUENCE [LARGE SCALE GENOMIC DNA]</scope>
    <source>
        <strain evidence="3">JCM 11496</strain>
    </source>
</reference>
<protein>
    <submittedName>
        <fullName evidence="2">MBL fold metallo-hydrolase</fullName>
    </submittedName>
</protein>
<gene>
    <name evidence="2" type="ORF">ACFSFX_08690</name>
</gene>
<dbReference type="InterPro" id="IPR036866">
    <property type="entry name" value="RibonucZ/Hydroxyglut_hydro"/>
</dbReference>
<name>A0ABW4Q7I3_9MICC</name>
<dbReference type="Gene3D" id="3.60.15.10">
    <property type="entry name" value="Ribonuclease Z/Hydroxyacylglutathione hydrolase-like"/>
    <property type="match status" value="1"/>
</dbReference>